<dbReference type="AlphaFoldDB" id="A0AAV7PI67"/>
<evidence type="ECO:0000313" key="2">
    <source>
        <dbReference type="EMBL" id="KAJ1126790.1"/>
    </source>
</evidence>
<evidence type="ECO:0000313" key="3">
    <source>
        <dbReference type="Proteomes" id="UP001066276"/>
    </source>
</evidence>
<reference evidence="2" key="1">
    <citation type="journal article" date="2022" name="bioRxiv">
        <title>Sequencing and chromosome-scale assembly of the giantPleurodeles waltlgenome.</title>
        <authorList>
            <person name="Brown T."/>
            <person name="Elewa A."/>
            <person name="Iarovenko S."/>
            <person name="Subramanian E."/>
            <person name="Araus A.J."/>
            <person name="Petzold A."/>
            <person name="Susuki M."/>
            <person name="Suzuki K.-i.T."/>
            <person name="Hayashi T."/>
            <person name="Toyoda A."/>
            <person name="Oliveira C."/>
            <person name="Osipova E."/>
            <person name="Leigh N.D."/>
            <person name="Simon A."/>
            <person name="Yun M.H."/>
        </authorList>
    </citation>
    <scope>NUCLEOTIDE SEQUENCE</scope>
    <source>
        <strain evidence="2">20211129_DDA</strain>
        <tissue evidence="2">Liver</tissue>
    </source>
</reference>
<comment type="caution">
    <text evidence="2">The sequence shown here is derived from an EMBL/GenBank/DDBJ whole genome shotgun (WGS) entry which is preliminary data.</text>
</comment>
<sequence length="164" mass="17662">MLINKDANPRIVLAKLQADIEASVKFGCSGAHACNRVDDKTASTSGKSCSRGRANSVSSCLDDPGAGVRNESPDFRVLEREKKENGLRGEVVGAERGDGGPEREEEDKSPESPKRSPEEPNPARNTGERRSPEAGGETPKRRHVPGGAWLAKVRSLLSDRQFLA</sequence>
<accession>A0AAV7PI67</accession>
<feature type="compositionally biased region" description="Polar residues" evidence="1">
    <location>
        <begin position="42"/>
        <end position="59"/>
    </location>
</feature>
<gene>
    <name evidence="2" type="ORF">NDU88_005196</name>
</gene>
<dbReference type="Proteomes" id="UP001066276">
    <property type="component" value="Chromosome 7"/>
</dbReference>
<keyword evidence="3" id="KW-1185">Reference proteome</keyword>
<protein>
    <submittedName>
        <fullName evidence="2">Uncharacterized protein</fullName>
    </submittedName>
</protein>
<feature type="region of interest" description="Disordered" evidence="1">
    <location>
        <begin position="36"/>
        <end position="148"/>
    </location>
</feature>
<feature type="compositionally biased region" description="Basic and acidic residues" evidence="1">
    <location>
        <begin position="71"/>
        <end position="102"/>
    </location>
</feature>
<proteinExistence type="predicted"/>
<organism evidence="2 3">
    <name type="scientific">Pleurodeles waltl</name>
    <name type="common">Iberian ribbed newt</name>
    <dbReference type="NCBI Taxonomy" id="8319"/>
    <lineage>
        <taxon>Eukaryota</taxon>
        <taxon>Metazoa</taxon>
        <taxon>Chordata</taxon>
        <taxon>Craniata</taxon>
        <taxon>Vertebrata</taxon>
        <taxon>Euteleostomi</taxon>
        <taxon>Amphibia</taxon>
        <taxon>Batrachia</taxon>
        <taxon>Caudata</taxon>
        <taxon>Salamandroidea</taxon>
        <taxon>Salamandridae</taxon>
        <taxon>Pleurodelinae</taxon>
        <taxon>Pleurodeles</taxon>
    </lineage>
</organism>
<evidence type="ECO:0000256" key="1">
    <source>
        <dbReference type="SAM" id="MobiDB-lite"/>
    </source>
</evidence>
<dbReference type="EMBL" id="JANPWB010000011">
    <property type="protein sequence ID" value="KAJ1126790.1"/>
    <property type="molecule type" value="Genomic_DNA"/>
</dbReference>
<feature type="compositionally biased region" description="Basic and acidic residues" evidence="1">
    <location>
        <begin position="109"/>
        <end position="118"/>
    </location>
</feature>
<name>A0AAV7PI67_PLEWA</name>